<proteinExistence type="predicted"/>
<name>A0A0S4N2H8_9BACT</name>
<reference evidence="4" key="1">
    <citation type="submission" date="2015-11" db="EMBL/GenBank/DDBJ databases">
        <authorList>
            <person name="Varghese N."/>
        </authorList>
    </citation>
    <scope>NUCLEOTIDE SEQUENCE [LARGE SCALE GENOMIC DNA]</scope>
</reference>
<dbReference type="EMBL" id="FAOO01000005">
    <property type="protein sequence ID" value="CUU04390.1"/>
    <property type="molecule type" value="Genomic_DNA"/>
</dbReference>
<dbReference type="InterPro" id="IPR029031">
    <property type="entry name" value="Gingipain_N_sf"/>
</dbReference>
<evidence type="ECO:0000256" key="1">
    <source>
        <dbReference type="ARBA" id="ARBA00022729"/>
    </source>
</evidence>
<evidence type="ECO:0000259" key="2">
    <source>
        <dbReference type="Pfam" id="PF01364"/>
    </source>
</evidence>
<dbReference type="Gene3D" id="3.40.50.10390">
    <property type="entry name" value="Gingipain r, domain 1"/>
    <property type="match status" value="1"/>
</dbReference>
<dbReference type="GO" id="GO:0006508">
    <property type="term" value="P:proteolysis"/>
    <property type="evidence" value="ECO:0007669"/>
    <property type="project" value="InterPro"/>
</dbReference>
<organism evidence="3 4">
    <name type="scientific">Candidatus Thermokryptus mobilis</name>
    <dbReference type="NCBI Taxonomy" id="1643428"/>
    <lineage>
        <taxon>Bacteria</taxon>
        <taxon>Pseudomonadati</taxon>
        <taxon>Candidatus Kryptoniota</taxon>
        <taxon>Candidatus Thermokryptus</taxon>
    </lineage>
</organism>
<accession>A0A0S4N2H8</accession>
<keyword evidence="4" id="KW-1185">Reference proteome</keyword>
<dbReference type="Gene3D" id="2.60.40.10">
    <property type="entry name" value="Immunoglobulins"/>
    <property type="match status" value="1"/>
</dbReference>
<evidence type="ECO:0000313" key="4">
    <source>
        <dbReference type="Proteomes" id="UP000320623"/>
    </source>
</evidence>
<dbReference type="Gene3D" id="2.60.40.4070">
    <property type="match status" value="1"/>
</dbReference>
<dbReference type="SUPFAM" id="SSF52129">
    <property type="entry name" value="Caspase-like"/>
    <property type="match status" value="1"/>
</dbReference>
<dbReference type="InterPro" id="IPR013783">
    <property type="entry name" value="Ig-like_fold"/>
</dbReference>
<dbReference type="Proteomes" id="UP000320623">
    <property type="component" value="Unassembled WGS sequence"/>
</dbReference>
<dbReference type="STRING" id="1643428.GCA_001442855_00960"/>
<dbReference type="OrthoDB" id="9757650at2"/>
<evidence type="ECO:0000313" key="3">
    <source>
        <dbReference type="EMBL" id="CUU04390.1"/>
    </source>
</evidence>
<dbReference type="RefSeq" id="WP_140944739.1">
    <property type="nucleotide sequence ID" value="NZ_FAOO01000005.1"/>
</dbReference>
<gene>
    <name evidence="3" type="ORF">JGI1_00983</name>
</gene>
<dbReference type="CDD" id="cd02258">
    <property type="entry name" value="Peptidase_C25_N"/>
    <property type="match status" value="1"/>
</dbReference>
<dbReference type="Pfam" id="PF01364">
    <property type="entry name" value="Peptidase_C25"/>
    <property type="match status" value="1"/>
</dbReference>
<sequence length="1599" mass="182441">MRYFAVLLLLISVARGQEFNIIDHGYTKEIEVNIEQPYIREIEINNEKFSIIGLKNLESVGLLPNFLPYLNFLLVSSPNSKVDLLNFEFDEVELTYPLLSLKEKSFPDGIELDDVFNLEDKIYDFVYLGKMRGVDVCNLILFPIKVEGRKLKYISKARFSISSPYLSKLDEAVIFTRQDINFLSPSLNKLQAGEEFEYKIFIRKDGIYKITYDDLKKAGIDLRGVQASRLKVKNNGVEIPIYVYSGGDGVFNEGDYIEFYAEARKNKFSGGKFDLYNDPFTDVNVYFLEIGDSPGLRYAEESGTRYFDNYIDLRGASYYYEVHLEKDYVFERLKYADTDLTYDARDHWFWVELSSNEQAELSVYLPKPDPLSLDEIKIKSAFHGVTSTPGHMANVFINNKRILATSWNGQNIHIASSENLGYSVPNSALKDGINKITVFNANDGRVENAIFAVNWFDLTYRRLYQADKDEIRFKIPPEYNVGYFRFEISGFKNPNISVYRLGVSKISNVEVLKAKDEKIGENYHAIFYVNVLSPDVEFIAVSESAKLKPDSIARDLKTNLKSSANTFDYLIITHPLLYDKRRDVNDPTHPLNQLKSLYESKGLSVKIVSVDDIYDEFNFGVKSPYAIKDFLQFAYNSWVRKPIYVLLVGGAVYSNRNHPELDLIPTMFYQSYIYGATSADAWFTFIDGEDYLGDVLLGRLPVRNRDEMKNAIEKIISYHNQKPQKWHRNVLMIAGEGRDFESQTDYIVKDVLPKFLNINRLYVIPGSPFSGGTSKLLNYFNDGQLFINFVGHGGGAIWADNGLLKNEDIPKLGNKDKYPFVTSMTCFSGAFDYPQRTALGVNLVVEKDKGAIGVLASSGLGWLLNDYFMLLSIIPYLFDPEKSIGEIIAIGKAKYYSSYFFWPQAKTMVYQYNYIGDPAVKLPVPRQRAKIEIERKVISLNDMLKVKISSQIQNGNAIISFADDEHISRYEFEKTFQSGSFNFEIKPPINSGFVKVFIYDDKNIESWFDVFKTSGSFIGDYTVFPSEPRVGDSLSFSGRIELEGGEVPDSVKFIILKYKSKYGRFDQLFGRDTLLCFPFKPNFYQTAVKIRADAGVKYITQMIAYTNGRTIAGEIKEFIVGGLPDPSLLPMELNNLQSSIYMKSQNIKFKVDSTVKLTTRVFNLSDIPANDFKIKFYDRFRDENYVIAQSKFSVAPLSYTDVEVELQKQMSIGSHRIFAVIESDSTSGDDFDYSNNVAYNELLYNFVKFNSDSVSISENLSLKRNDPFVYVVGFEYPISTFKFSSSQGYLHQLRASGESGVFLAKYEPFNNSIVEIFVKLDTSDQTVNQNKDKIRLYYFDEKIRKFRVKESRFDGQYLNGKLDEPGFYTIGYSNDSRGPRVEVTVEGQSFRDGAYVSANPVFSILIEDDEGVDLSEGSFKFKIDGKDLKHNDITIPDTVTNPKNLFVKVSPKLTDGEHTASFSARDINGNWSDEVKISFKVSSNFEVKIFGNFPNPFSDRTFFAYEILGSQVEEVEFKIYTVAGRLIQSFKFPSSIPSEVYGFQVGGTGVPTSIGYHEIWWDGTDRDGNEVANGVYFYKFSVKRDGKTQSYTGKIARIR</sequence>
<dbReference type="InterPro" id="IPR001769">
    <property type="entry name" value="Gingipain"/>
</dbReference>
<feature type="domain" description="Gingipain" evidence="2">
    <location>
        <begin position="569"/>
        <end position="922"/>
    </location>
</feature>
<dbReference type="InterPro" id="IPR029030">
    <property type="entry name" value="Caspase-like_dom_sf"/>
</dbReference>
<keyword evidence="1" id="KW-0732">Signal</keyword>
<protein>
    <submittedName>
        <fullName evidence="3">Peptidase family C25</fullName>
    </submittedName>
</protein>
<dbReference type="GO" id="GO:0008234">
    <property type="term" value="F:cysteine-type peptidase activity"/>
    <property type="evidence" value="ECO:0007669"/>
    <property type="project" value="InterPro"/>
</dbReference>
<dbReference type="Gene3D" id="3.40.50.1460">
    <property type="match status" value="1"/>
</dbReference>